<dbReference type="OrthoDB" id="329835at2759"/>
<dbReference type="InterPro" id="IPR014031">
    <property type="entry name" value="Ketoacyl_synth_C"/>
</dbReference>
<keyword evidence="6" id="KW-0560">Oxidoreductase</keyword>
<dbReference type="InterPro" id="IPR014043">
    <property type="entry name" value="Acyl_transferase_dom"/>
</dbReference>
<dbReference type="Pfam" id="PF02801">
    <property type="entry name" value="Ketoacyl-synt_C"/>
    <property type="match status" value="1"/>
</dbReference>
<feature type="domain" description="Ketosynthase family 3 (KS3)" evidence="12">
    <location>
        <begin position="9"/>
        <end position="438"/>
    </location>
</feature>
<dbReference type="InterPro" id="IPR020843">
    <property type="entry name" value="ER"/>
</dbReference>
<dbReference type="InterPro" id="IPR016036">
    <property type="entry name" value="Malonyl_transacylase_ACP-bd"/>
</dbReference>
<dbReference type="SMART" id="SM00823">
    <property type="entry name" value="PKS_PP"/>
    <property type="match status" value="1"/>
</dbReference>
<dbReference type="Pfam" id="PF08659">
    <property type="entry name" value="KR"/>
    <property type="match status" value="1"/>
</dbReference>
<evidence type="ECO:0000313" key="14">
    <source>
        <dbReference type="EMBL" id="KAF7715368.1"/>
    </source>
</evidence>
<dbReference type="PANTHER" id="PTHR43775">
    <property type="entry name" value="FATTY ACID SYNTHASE"/>
    <property type="match status" value="1"/>
</dbReference>
<keyword evidence="1" id="KW-0596">Phosphopantetheine</keyword>
<dbReference type="SMART" id="SM00827">
    <property type="entry name" value="PKS_AT"/>
    <property type="match status" value="1"/>
</dbReference>
<dbReference type="InterPro" id="IPR016035">
    <property type="entry name" value="Acyl_Trfase/lysoPLipase"/>
</dbReference>
<feature type="active site" description="Proton donor; for dehydratase activity" evidence="9">
    <location>
        <position position="1159"/>
    </location>
</feature>
<feature type="active site" description="Proton acceptor; for dehydratase activity" evidence="9">
    <location>
        <position position="968"/>
    </location>
</feature>
<dbReference type="Pfam" id="PF23114">
    <property type="entry name" value="NAD-bd_HRPKS_sdrA"/>
    <property type="match status" value="1"/>
</dbReference>
<dbReference type="Gene3D" id="3.40.50.150">
    <property type="entry name" value="Vaccinia Virus protein VP39"/>
    <property type="match status" value="1"/>
</dbReference>
<dbReference type="Pfam" id="PF14765">
    <property type="entry name" value="PS-DH"/>
    <property type="match status" value="1"/>
</dbReference>
<dbReference type="Gene3D" id="1.10.1200.10">
    <property type="entry name" value="ACP-like"/>
    <property type="match status" value="1"/>
</dbReference>
<comment type="caution">
    <text evidence="14">The sequence shown here is derived from an EMBL/GenBank/DDBJ whole genome shotgun (WGS) entry which is preliminary data.</text>
</comment>
<dbReference type="InterPro" id="IPR016039">
    <property type="entry name" value="Thiolase-like"/>
</dbReference>
<evidence type="ECO:0000256" key="9">
    <source>
        <dbReference type="PROSITE-ProRule" id="PRU01363"/>
    </source>
</evidence>
<dbReference type="PANTHER" id="PTHR43775:SF13">
    <property type="entry name" value="POLYKETIDE SYNTHASE 1"/>
    <property type="match status" value="1"/>
</dbReference>
<dbReference type="GO" id="GO:0004315">
    <property type="term" value="F:3-oxoacyl-[acyl-carrier-protein] synthase activity"/>
    <property type="evidence" value="ECO:0007669"/>
    <property type="project" value="InterPro"/>
</dbReference>
<dbReference type="InterPro" id="IPR009081">
    <property type="entry name" value="PP-bd_ACP"/>
</dbReference>
<evidence type="ECO:0000256" key="7">
    <source>
        <dbReference type="ARBA" id="ARBA00023268"/>
    </source>
</evidence>
<dbReference type="InterPro" id="IPR013217">
    <property type="entry name" value="Methyltransf_12"/>
</dbReference>
<dbReference type="InterPro" id="IPR013154">
    <property type="entry name" value="ADH-like_N"/>
</dbReference>
<protein>
    <submittedName>
        <fullName evidence="14">Type I Iterative Polyketide synthase (PKS)</fullName>
    </submittedName>
</protein>
<dbReference type="InterPro" id="IPR056501">
    <property type="entry name" value="NAD-bd_HRPKS_sdrA"/>
</dbReference>
<evidence type="ECO:0000259" key="13">
    <source>
        <dbReference type="PROSITE" id="PS52019"/>
    </source>
</evidence>
<dbReference type="SMART" id="SM00825">
    <property type="entry name" value="PKS_KS"/>
    <property type="match status" value="1"/>
</dbReference>
<dbReference type="SMART" id="SM00822">
    <property type="entry name" value="PKS_KR"/>
    <property type="match status" value="1"/>
</dbReference>
<dbReference type="PROSITE" id="PS00012">
    <property type="entry name" value="PHOSPHOPANTETHEINE"/>
    <property type="match status" value="1"/>
</dbReference>
<dbReference type="GO" id="GO:0004312">
    <property type="term" value="F:fatty acid synthase activity"/>
    <property type="evidence" value="ECO:0007669"/>
    <property type="project" value="TreeGrafter"/>
</dbReference>
<evidence type="ECO:0000313" key="15">
    <source>
        <dbReference type="Proteomes" id="UP000631181"/>
    </source>
</evidence>
<dbReference type="PROSITE" id="PS52004">
    <property type="entry name" value="KS3_2"/>
    <property type="match status" value="1"/>
</dbReference>
<gene>
    <name evidence="14" type="ORF">PECM_007109</name>
</gene>
<evidence type="ECO:0000256" key="6">
    <source>
        <dbReference type="ARBA" id="ARBA00023002"/>
    </source>
</evidence>
<reference evidence="14" key="1">
    <citation type="journal article" date="2020" name="Front. Microbiol.">
        <title>Gene regulatory networks of Penicillium echinulatum 2HH and Penicillium oxalicum 114-2 inferred by a computational biology approach.</title>
        <authorList>
            <person name="Lenz A.R."/>
            <person name="Galan-Vasquez E."/>
            <person name="Balbinot E."/>
            <person name="De Abreu F.P."/>
            <person name="De Oliveira N.S."/>
            <person name="Da Rosa L.O."/>
            <person name="De Avila E Silva S."/>
            <person name="Camassola M."/>
            <person name="Dillon A.J.P."/>
            <person name="Perez-Rueda E."/>
        </authorList>
    </citation>
    <scope>NUCLEOTIDE SEQUENCE</scope>
    <source>
        <strain evidence="14">S1M29</strain>
    </source>
</reference>
<feature type="compositionally biased region" description="Polar residues" evidence="10">
    <location>
        <begin position="440"/>
        <end position="449"/>
    </location>
</feature>
<sequence length="2541" mass="277534">MAEYESQKQAPVAIVGMACRLPGQVSSLESFWELCSRGRSGWSEMPQSRFNAAAFYHPNPDRTGCFNPRGAHFLDEDIEFFDAPFFNITVQEARAMDPQQRLLLECAYEALENGGVTKQELQGRNVGVFVGGSTAEYEIRNLRDIATCPMYEATGAATSLQSNRISYYFDLKGPSMTVDTACSSSLTALHLACQSLRSKECSTALVGGCHLHVLPDTFVSMSLSRLFSESGKSFPFDQQAKSQTVNGYGRGEGAGCIILKPLQDAIDAGDAIRAVIWNTGVNQDGRTRGITMPNSLAQEELIRRVYEEAQIDPAETGYVEAHGTGTTVGDPAEARALSAALCNGKNRQSPLLIGSVKSNVGHAEGASGIIAVIKTALILERGFVLPNCGVTRPNDEIPMGEWQLKVPKKVAPWPRGKKYASVNNFGFGGTNAHVIMGRPPSSQSPNDTPMQHAATQDPGKKRPSARYVYTISAPTKRALAAVTSNVRKYLEKHPDAFDAFVLGNLAYTLGQRRSLFPWRSAVSATNGKDLIALLCANLESFEVTNEPSISLVLTGQGAQWYGMGRELLVASPVFLSSMQRIDQALAALHSEISIIDELEKDSSCSSLYEPFISQPACTALQIALIDLLQNWGVAVTSVIGHSSGEIAAAYAAGILKVDQCMRIAFARGAAAQLLKDDPSQPEGMMMVAGASPSVLQPYIDEISTGNTVIACVNSEKSVTISGDAGSITKLDSALAQDKIFTRKLRTGVAYHSPQMKQIAEKYRELMGNITPQDSSTPFYSTVRGEMVDASVLTEEYWIENLISPVLFSKGLRSLIQGANESNTGKHDHLLVEVGPHPALQSPCLSAIQERSGHVKFHYIPSLRRNDDSSTCIQNLAALLFTKGVSVDMGAVNDFASFGEKPQLLTNMINYPWDHSTRLWHDSRVTRNASHPQFPRHDILGSFCMENVDLEPRWRNIIRPDDLPWVRQHKVHGNSVYPMTGFLSMAVEGVAQLAQLQNIQLECVEMRNVKMQRMLVLSDTSPVEVMLSMKLQNGTSMTHGAWYEFWTYSWANGRGWDEHCHGFVIARGPEKSNPVVGPKLALDEHLSLFAKDCTQDVDLTATYANIASTVLEYGPLFRDFSRVALSGNGRSIAHAKIPNTSSVMPFNYETKCIVHPVTLDMFIQQFWFFCGFDKAGPNSQYLADAVQHMIIPVNDTVKAGTPFKLFTTRTEAHVNSGNPCYSILGVVEETGEPWITVTGFTTVSIKDAHDGSDIAADRSMCFKEHFEPCLDFLQSKGASLMPRQNITSKCLVEPTRLLKQASQYYISKALLQTPTQLSTFEPHQQLLYQWMRRVCPCPMETIKKISAETLDFVCSMSVAGKLSCKVGEKLPAILKGQEDALSIMVEDDLLNQYHQSLDGYRRSYDNAVLCIEKMVHQNPNMNILEIGAGTGAATLPILESLGGKDGANVPRFNQYTYSDLSTDLFEKAREKFHNWDSLMTYQLLDITSDPVDQGYAAGSLDLIIACNVLHATPQINETIANVRKLLKPGGKLLLIEETVMHESLFMFACLPGWWASQDGRENNGPLLSHEEWESVLKRNDFSGLDICLPDFSGASEASNHMMVATAIEDLQANQQEIALFDIEKQHFIPQKALLEALGEVGGVISQISEIDQADVEGKICVFVCELGQVVLSDLSKDHFEALQRLITTAKGVLWVTGHSRSPVQCASQQMVLGLARTVRNETGLQFATLDLGCVDEMTSAEAVRHIQSVFKVVFDKSHQSVLTCGDLEFGVRAGELGVTRIVDDSDMNMSMLQEAGQAPPQLQPFEQVGRPLALKLTDAGGLDGFYFTDDDVKERPVREGFIEIQVCYSGLNFKDIMMVMGEVPGNDIGIECSGIITAIGPGVADLAVGDRVCAMFKGCYSNYIHCPASNIWKLPDGIALDVAATIPVTFCTAYYSMVDVARVEPGENVLIHSAAGGVGQAAILLAQSIGANVFATVSTQEKKEFLIKTYGLQENRIFYSRSTGFGEAIHNATQGHGVDVVLNSLSGDFLRVSFEALAPFGRFVELGKRDFLQNSRLEMAHFLNNVSVCSVDLVLVMERRPKLLKRLLGDVFREFGQDVFCQPPWPITSYSISDAEHAFRELRNGRQIGKIVVQMEPDALVKVHPPARSGNLVRQDATYVVVGGNRGIGLDIVSWLAEKGAKHLLILSRSGLAGEEAHDAVVQLINKGVTVKVCKCSVDNKHELASQLKAVLSGIPPVRGVIYGAMILRDVAFEKMKYADYDAVVKTRVKGLCNVHEIISAMKYDLDFLISLSSVAGVVGNLTQSAYAASGTFMDGFAKAMSDLGVNYTAIDLAPVRDIGYLVGNEKTKDVVQGAFGDVWLNADDIHCLLASAIKGVMKNSCNNHCITGLDSLKDEKFSAGQIWTKDPRFSQLIRAVTFSAPSRTGDLPNALATESPAKALQKAQTLDQAQDIIAQALLNKLCSLLMLSVEDVDVSKSISAFGLDSLVAIEVRHWITREFDATLQLLEILASESVNSLAGVITGRSGAVPGNLKTSNVTANS</sequence>
<dbReference type="Pfam" id="PF00109">
    <property type="entry name" value="ketoacyl-synt"/>
    <property type="match status" value="1"/>
</dbReference>
<feature type="region of interest" description="N-terminal hotdog fold" evidence="9">
    <location>
        <begin position="936"/>
        <end position="1070"/>
    </location>
</feature>
<evidence type="ECO:0000256" key="2">
    <source>
        <dbReference type="ARBA" id="ARBA00022553"/>
    </source>
</evidence>
<dbReference type="InterPro" id="IPR001227">
    <property type="entry name" value="Ac_transferase_dom_sf"/>
</dbReference>
<dbReference type="SUPFAM" id="SSF53901">
    <property type="entry name" value="Thiolase-like"/>
    <property type="match status" value="1"/>
</dbReference>
<dbReference type="Gene3D" id="3.90.180.10">
    <property type="entry name" value="Medium-chain alcohol dehydrogenases, catalytic domain"/>
    <property type="match status" value="1"/>
</dbReference>
<dbReference type="Gene3D" id="3.40.366.10">
    <property type="entry name" value="Malonyl-Coenzyme A Acyl Carrier Protein, domain 2"/>
    <property type="match status" value="1"/>
</dbReference>
<evidence type="ECO:0000259" key="12">
    <source>
        <dbReference type="PROSITE" id="PS52004"/>
    </source>
</evidence>
<dbReference type="InterPro" id="IPR029063">
    <property type="entry name" value="SAM-dependent_MTases_sf"/>
</dbReference>
<dbReference type="InterPro" id="IPR042104">
    <property type="entry name" value="PKS_dehydratase_sf"/>
</dbReference>
<evidence type="ECO:0000256" key="3">
    <source>
        <dbReference type="ARBA" id="ARBA00022603"/>
    </source>
</evidence>
<dbReference type="GO" id="GO:0016491">
    <property type="term" value="F:oxidoreductase activity"/>
    <property type="evidence" value="ECO:0007669"/>
    <property type="project" value="UniProtKB-KW"/>
</dbReference>
<feature type="region of interest" description="C-terminal hotdog fold" evidence="9">
    <location>
        <begin position="1093"/>
        <end position="1250"/>
    </location>
</feature>
<dbReference type="GO" id="GO:0006633">
    <property type="term" value="P:fatty acid biosynthetic process"/>
    <property type="evidence" value="ECO:0007669"/>
    <property type="project" value="InterPro"/>
</dbReference>
<dbReference type="InterPro" id="IPR036291">
    <property type="entry name" value="NAD(P)-bd_dom_sf"/>
</dbReference>
<dbReference type="InterPro" id="IPR032821">
    <property type="entry name" value="PKS_assoc"/>
</dbReference>
<dbReference type="PROSITE" id="PS50075">
    <property type="entry name" value="CARRIER"/>
    <property type="match status" value="1"/>
</dbReference>
<dbReference type="SUPFAM" id="SSF50129">
    <property type="entry name" value="GroES-like"/>
    <property type="match status" value="1"/>
</dbReference>
<dbReference type="InterPro" id="IPR020841">
    <property type="entry name" value="PKS_Beta-ketoAc_synthase_dom"/>
</dbReference>
<dbReference type="InterPro" id="IPR049551">
    <property type="entry name" value="PKS_DH_C"/>
</dbReference>
<dbReference type="Gene3D" id="3.40.50.720">
    <property type="entry name" value="NAD(P)-binding Rossmann-like Domain"/>
    <property type="match status" value="1"/>
</dbReference>
<dbReference type="GO" id="GO:0032259">
    <property type="term" value="P:methylation"/>
    <property type="evidence" value="ECO:0007669"/>
    <property type="project" value="UniProtKB-KW"/>
</dbReference>
<dbReference type="Pfam" id="PF08240">
    <property type="entry name" value="ADH_N"/>
    <property type="match status" value="1"/>
</dbReference>
<dbReference type="Gene3D" id="3.10.129.110">
    <property type="entry name" value="Polyketide synthase dehydratase"/>
    <property type="match status" value="1"/>
</dbReference>
<dbReference type="Pfam" id="PF08242">
    <property type="entry name" value="Methyltransf_12"/>
    <property type="match status" value="1"/>
</dbReference>
<evidence type="ECO:0000259" key="11">
    <source>
        <dbReference type="PROSITE" id="PS50075"/>
    </source>
</evidence>
<feature type="domain" description="PKS/mFAS DH" evidence="13">
    <location>
        <begin position="936"/>
        <end position="1250"/>
    </location>
</feature>
<dbReference type="GO" id="GO:0031177">
    <property type="term" value="F:phosphopantetheine binding"/>
    <property type="evidence" value="ECO:0007669"/>
    <property type="project" value="InterPro"/>
</dbReference>
<dbReference type="Pfam" id="PF00107">
    <property type="entry name" value="ADH_zinc_N"/>
    <property type="match status" value="1"/>
</dbReference>
<dbReference type="InterPro" id="IPR006162">
    <property type="entry name" value="Ppantetheine_attach_site"/>
</dbReference>
<dbReference type="InterPro" id="IPR013968">
    <property type="entry name" value="PKS_KR"/>
</dbReference>
<evidence type="ECO:0000256" key="8">
    <source>
        <dbReference type="ARBA" id="ARBA00023315"/>
    </source>
</evidence>
<evidence type="ECO:0000256" key="5">
    <source>
        <dbReference type="ARBA" id="ARBA00022857"/>
    </source>
</evidence>
<dbReference type="SMART" id="SM00826">
    <property type="entry name" value="PKS_DH"/>
    <property type="match status" value="1"/>
</dbReference>
<dbReference type="PROSITE" id="PS00606">
    <property type="entry name" value="KS3_1"/>
    <property type="match status" value="1"/>
</dbReference>
<dbReference type="Gene3D" id="3.40.47.10">
    <property type="match status" value="1"/>
</dbReference>
<keyword evidence="5" id="KW-0521">NADP</keyword>
<dbReference type="InterPro" id="IPR057326">
    <property type="entry name" value="KR_dom"/>
</dbReference>
<keyword evidence="15" id="KW-1185">Reference proteome</keyword>
<evidence type="ECO:0000256" key="4">
    <source>
        <dbReference type="ARBA" id="ARBA00022679"/>
    </source>
</evidence>
<name>A0A8J8W3Y2_9EURO</name>
<dbReference type="InterPro" id="IPR050091">
    <property type="entry name" value="PKS_NRPS_Biosynth_Enz"/>
</dbReference>
<accession>A0A8J8W3Y2</accession>
<evidence type="ECO:0000256" key="10">
    <source>
        <dbReference type="SAM" id="MobiDB-lite"/>
    </source>
</evidence>
<dbReference type="EMBL" id="WIWV01000061">
    <property type="protein sequence ID" value="KAF7715368.1"/>
    <property type="molecule type" value="Genomic_DNA"/>
</dbReference>
<feature type="domain" description="Carrier" evidence="11">
    <location>
        <begin position="2448"/>
        <end position="2525"/>
    </location>
</feature>
<dbReference type="InterPro" id="IPR049552">
    <property type="entry name" value="PKS_DH_N"/>
</dbReference>
<dbReference type="InterPro" id="IPR020807">
    <property type="entry name" value="PKS_DH"/>
</dbReference>
<dbReference type="CDD" id="cd05195">
    <property type="entry name" value="enoyl_red"/>
    <property type="match status" value="1"/>
</dbReference>
<keyword evidence="8" id="KW-0012">Acyltransferase</keyword>
<keyword evidence="4" id="KW-0808">Transferase</keyword>
<keyword evidence="2" id="KW-0597">Phosphoprotein</keyword>
<dbReference type="InterPro" id="IPR036736">
    <property type="entry name" value="ACP-like_sf"/>
</dbReference>
<dbReference type="SUPFAM" id="SSF53335">
    <property type="entry name" value="S-adenosyl-L-methionine-dependent methyltransferases"/>
    <property type="match status" value="1"/>
</dbReference>
<dbReference type="InterPro" id="IPR018201">
    <property type="entry name" value="Ketoacyl_synth_AS"/>
</dbReference>
<dbReference type="SUPFAM" id="SSF47336">
    <property type="entry name" value="ACP-like"/>
    <property type="match status" value="1"/>
</dbReference>
<keyword evidence="3" id="KW-0489">Methyltransferase</keyword>
<dbReference type="InterPro" id="IPR014030">
    <property type="entry name" value="Ketoacyl_synth_N"/>
</dbReference>
<dbReference type="CDD" id="cd02440">
    <property type="entry name" value="AdoMet_MTases"/>
    <property type="match status" value="1"/>
</dbReference>
<dbReference type="InterPro" id="IPR011032">
    <property type="entry name" value="GroES-like_sf"/>
</dbReference>
<dbReference type="SUPFAM" id="SSF52151">
    <property type="entry name" value="FabD/lysophospholipase-like"/>
    <property type="match status" value="1"/>
</dbReference>
<dbReference type="PROSITE" id="PS52019">
    <property type="entry name" value="PKS_MFAS_DH"/>
    <property type="match status" value="1"/>
</dbReference>
<proteinExistence type="predicted"/>
<dbReference type="Pfam" id="PF21089">
    <property type="entry name" value="PKS_DH_N"/>
    <property type="match status" value="1"/>
</dbReference>
<dbReference type="GO" id="GO:0030639">
    <property type="term" value="P:polyketide biosynthetic process"/>
    <property type="evidence" value="ECO:0007669"/>
    <property type="project" value="UniProtKB-ARBA"/>
</dbReference>
<dbReference type="SUPFAM" id="SSF55048">
    <property type="entry name" value="Probable ACP-binding domain of malonyl-CoA ACP transacylase"/>
    <property type="match status" value="1"/>
</dbReference>
<feature type="region of interest" description="Disordered" evidence="10">
    <location>
        <begin position="436"/>
        <end position="463"/>
    </location>
</feature>
<keyword evidence="7" id="KW-0511">Multifunctional enzyme</keyword>
<dbReference type="CDD" id="cd00833">
    <property type="entry name" value="PKS"/>
    <property type="match status" value="1"/>
</dbReference>
<dbReference type="Pfam" id="PF00698">
    <property type="entry name" value="Acyl_transf_1"/>
    <property type="match status" value="1"/>
</dbReference>
<evidence type="ECO:0000256" key="1">
    <source>
        <dbReference type="ARBA" id="ARBA00022450"/>
    </source>
</evidence>
<dbReference type="FunFam" id="3.40.50.720:FF:000209">
    <property type="entry name" value="Polyketide synthase Pks12"/>
    <property type="match status" value="1"/>
</dbReference>
<dbReference type="SMART" id="SM00829">
    <property type="entry name" value="PKS_ER"/>
    <property type="match status" value="1"/>
</dbReference>
<dbReference type="InterPro" id="IPR013149">
    <property type="entry name" value="ADH-like_C"/>
</dbReference>
<dbReference type="Pfam" id="PF16197">
    <property type="entry name" value="KAsynt_C_assoc"/>
    <property type="match status" value="1"/>
</dbReference>
<dbReference type="InterPro" id="IPR020806">
    <property type="entry name" value="PKS_PP-bd"/>
</dbReference>
<dbReference type="GO" id="GO:0008168">
    <property type="term" value="F:methyltransferase activity"/>
    <property type="evidence" value="ECO:0007669"/>
    <property type="project" value="UniProtKB-KW"/>
</dbReference>
<dbReference type="Proteomes" id="UP000631181">
    <property type="component" value="Unassembled WGS sequence"/>
</dbReference>
<organism evidence="14 15">
    <name type="scientific">Penicillium ucsense</name>
    <dbReference type="NCBI Taxonomy" id="2839758"/>
    <lineage>
        <taxon>Eukaryota</taxon>
        <taxon>Fungi</taxon>
        <taxon>Dikarya</taxon>
        <taxon>Ascomycota</taxon>
        <taxon>Pezizomycotina</taxon>
        <taxon>Eurotiomycetes</taxon>
        <taxon>Eurotiomycetidae</taxon>
        <taxon>Eurotiales</taxon>
        <taxon>Aspergillaceae</taxon>
        <taxon>Penicillium</taxon>
    </lineage>
</organism>
<dbReference type="Gene3D" id="3.30.70.3290">
    <property type="match status" value="1"/>
</dbReference>
<dbReference type="Pfam" id="PF23297">
    <property type="entry name" value="ACP_SdgA_C"/>
    <property type="match status" value="1"/>
</dbReference>
<dbReference type="SUPFAM" id="SSF51735">
    <property type="entry name" value="NAD(P)-binding Rossmann-fold domains"/>
    <property type="match status" value="2"/>
</dbReference>
<dbReference type="InterPro" id="IPR049900">
    <property type="entry name" value="PKS_mFAS_DH"/>
</dbReference>
<dbReference type="GO" id="GO:1901336">
    <property type="term" value="P:lactone biosynthetic process"/>
    <property type="evidence" value="ECO:0007669"/>
    <property type="project" value="UniProtKB-ARBA"/>
</dbReference>